<organism evidence="2 3">
    <name type="scientific">Jiangella alkaliphila</name>
    <dbReference type="NCBI Taxonomy" id="419479"/>
    <lineage>
        <taxon>Bacteria</taxon>
        <taxon>Bacillati</taxon>
        <taxon>Actinomycetota</taxon>
        <taxon>Actinomycetes</taxon>
        <taxon>Jiangellales</taxon>
        <taxon>Jiangellaceae</taxon>
        <taxon>Jiangella</taxon>
    </lineage>
</organism>
<dbReference type="RefSeq" id="WP_052762604.1">
    <property type="nucleotide sequence ID" value="NZ_KQ061237.1"/>
</dbReference>
<evidence type="ECO:0000313" key="3">
    <source>
        <dbReference type="Proteomes" id="UP000182977"/>
    </source>
</evidence>
<keyword evidence="3" id="KW-1185">Reference proteome</keyword>
<sequence length="276" mass="29195">MAATSAPPEQYVSRVCLLPAPVTEPPFDDELGIVVARGVRRPPDGPPAPGTPIQGTLPLDLVPDLAFEDYLQPLDADEPAAADSLWLRYPGPEPPPLRSPASGGAVAMRASGAGAEASAGRAAATGGPRRGGAGTDELPDPRRWTARLARSALECLHGRRPLQQLVRWTAEPVYRDLARRAIAQDEAPAERPRIRALRVCRVTPTVAEASVVVQWGGAARAVAVRLEADDGRWLCTAFDLVEPGPPRRAGRRRGSSGDRRDAKGQRAAQASSNASA</sequence>
<accession>A0A1H2LXY2</accession>
<dbReference type="OrthoDB" id="3266345at2"/>
<feature type="compositionally biased region" description="Basic and acidic residues" evidence="1">
    <location>
        <begin position="255"/>
        <end position="264"/>
    </location>
</feature>
<feature type="region of interest" description="Disordered" evidence="1">
    <location>
        <begin position="244"/>
        <end position="276"/>
    </location>
</feature>
<evidence type="ECO:0000256" key="1">
    <source>
        <dbReference type="SAM" id="MobiDB-lite"/>
    </source>
</evidence>
<dbReference type="Pfam" id="PF20060">
    <property type="entry name" value="DUF6459"/>
    <property type="match status" value="1"/>
</dbReference>
<feature type="compositionally biased region" description="Low complexity" evidence="1">
    <location>
        <begin position="267"/>
        <end position="276"/>
    </location>
</feature>
<dbReference type="EMBL" id="LT629791">
    <property type="protein sequence ID" value="SDU85744.1"/>
    <property type="molecule type" value="Genomic_DNA"/>
</dbReference>
<reference evidence="3" key="1">
    <citation type="submission" date="2016-10" db="EMBL/GenBank/DDBJ databases">
        <authorList>
            <person name="Varghese N."/>
            <person name="Submissions S."/>
        </authorList>
    </citation>
    <scope>NUCLEOTIDE SEQUENCE [LARGE SCALE GENOMIC DNA]</scope>
    <source>
        <strain evidence="3">DSM 45079</strain>
    </source>
</reference>
<evidence type="ECO:0000313" key="2">
    <source>
        <dbReference type="EMBL" id="SDU85744.1"/>
    </source>
</evidence>
<feature type="region of interest" description="Disordered" evidence="1">
    <location>
        <begin position="91"/>
        <end position="142"/>
    </location>
</feature>
<gene>
    <name evidence="2" type="ORF">SAMN04488563_6808</name>
</gene>
<name>A0A1H2LXY2_9ACTN</name>
<protein>
    <submittedName>
        <fullName evidence="2">Uncharacterized protein</fullName>
    </submittedName>
</protein>
<dbReference type="Proteomes" id="UP000182977">
    <property type="component" value="Chromosome I"/>
</dbReference>
<dbReference type="AlphaFoldDB" id="A0A1H2LXY2"/>
<dbReference type="InterPro" id="IPR045596">
    <property type="entry name" value="DUF6459"/>
</dbReference>
<dbReference type="STRING" id="419479.SAMN04488563_6808"/>
<feature type="compositionally biased region" description="Low complexity" evidence="1">
    <location>
        <begin position="101"/>
        <end position="127"/>
    </location>
</feature>
<proteinExistence type="predicted"/>